<organism evidence="8 9">
    <name type="scientific">Xanthomonas chitinilytica</name>
    <dbReference type="NCBI Taxonomy" id="2989819"/>
    <lineage>
        <taxon>Bacteria</taxon>
        <taxon>Pseudomonadati</taxon>
        <taxon>Pseudomonadota</taxon>
        <taxon>Gammaproteobacteria</taxon>
        <taxon>Lysobacterales</taxon>
        <taxon>Lysobacteraceae</taxon>
        <taxon>Xanthomonas</taxon>
    </lineage>
</organism>
<sequence length="221" mass="24188">MIRIGGMTPLTSIDFPDRLAAVLFLQGCPWRCGYCHNPELLPARGEGGIAWEAVGAFLRRRRGLLDGVVFSGGEPTAQAALPAAMAEVKALSYQLALHTGGMYPARLQRVLPLLDWVGLDIKAPAGGYDRVTGCRRSGVPVGESLQLLLDSGVAYECRTTWNPRVFPLDDLYRLADELAGRGVRHWVLQECSSQGQGIAVAERPDLARLGRDFEQFQFRHG</sequence>
<reference evidence="8 9" key="1">
    <citation type="submission" date="2022-10" db="EMBL/GenBank/DDBJ databases">
        <title>Xanthomonas sp. H13-6.</title>
        <authorList>
            <person name="Liu X."/>
            <person name="Deng Z."/>
            <person name="Jiang Y."/>
            <person name="Yu T."/>
            <person name="Ai J."/>
        </authorList>
    </citation>
    <scope>NUCLEOTIDE SEQUENCE [LARGE SCALE GENOMIC DNA]</scope>
    <source>
        <strain evidence="8 9">H13-6</strain>
    </source>
</reference>
<dbReference type="SUPFAM" id="SSF102114">
    <property type="entry name" value="Radical SAM enzymes"/>
    <property type="match status" value="1"/>
</dbReference>
<dbReference type="Gene3D" id="3.20.20.70">
    <property type="entry name" value="Aldolase class I"/>
    <property type="match status" value="1"/>
</dbReference>
<evidence type="ECO:0000256" key="4">
    <source>
        <dbReference type="ARBA" id="ARBA00022723"/>
    </source>
</evidence>
<evidence type="ECO:0000313" key="9">
    <source>
        <dbReference type="Proteomes" id="UP001209922"/>
    </source>
</evidence>
<evidence type="ECO:0000259" key="7">
    <source>
        <dbReference type="Pfam" id="PF04055"/>
    </source>
</evidence>
<evidence type="ECO:0000313" key="8">
    <source>
        <dbReference type="EMBL" id="MCW4472813.1"/>
    </source>
</evidence>
<proteinExistence type="predicted"/>
<evidence type="ECO:0000256" key="2">
    <source>
        <dbReference type="ARBA" id="ARBA00022485"/>
    </source>
</evidence>
<dbReference type="InterPro" id="IPR007197">
    <property type="entry name" value="rSAM"/>
</dbReference>
<name>A0ABT3JWG5_9XANT</name>
<dbReference type="SFLD" id="SFLDG01094">
    <property type="entry name" value="Uncharacterised_Radical_SAM_Su"/>
    <property type="match status" value="1"/>
</dbReference>
<dbReference type="EMBL" id="JAPCHY010000007">
    <property type="protein sequence ID" value="MCW4472813.1"/>
    <property type="molecule type" value="Genomic_DNA"/>
</dbReference>
<evidence type="ECO:0000256" key="3">
    <source>
        <dbReference type="ARBA" id="ARBA00022691"/>
    </source>
</evidence>
<keyword evidence="3" id="KW-0949">S-adenosyl-L-methionine</keyword>
<dbReference type="InterPro" id="IPR013785">
    <property type="entry name" value="Aldolase_TIM"/>
</dbReference>
<dbReference type="PANTHER" id="PTHR30352:SF13">
    <property type="entry name" value="GLYCYL-RADICAL ENZYME ACTIVATING ENZYME YJJW-RELATED"/>
    <property type="match status" value="1"/>
</dbReference>
<dbReference type="CDD" id="cd01335">
    <property type="entry name" value="Radical_SAM"/>
    <property type="match status" value="1"/>
</dbReference>
<keyword evidence="6" id="KW-0411">Iron-sulfur</keyword>
<comment type="caution">
    <text evidence="8">The sequence shown here is derived from an EMBL/GenBank/DDBJ whole genome shotgun (WGS) entry which is preliminary data.</text>
</comment>
<dbReference type="SFLD" id="SFLDS00029">
    <property type="entry name" value="Radical_SAM"/>
    <property type="match status" value="1"/>
</dbReference>
<dbReference type="InterPro" id="IPR058240">
    <property type="entry name" value="rSAM_sf"/>
</dbReference>
<dbReference type="NCBIfam" id="TIGR02495">
    <property type="entry name" value="NrdG2"/>
    <property type="match status" value="1"/>
</dbReference>
<evidence type="ECO:0000256" key="1">
    <source>
        <dbReference type="ARBA" id="ARBA00001966"/>
    </source>
</evidence>
<gene>
    <name evidence="8" type="ORF">OK345_09870</name>
</gene>
<protein>
    <submittedName>
        <fullName evidence="8">Anaerobic ribonucleoside-triphosphate reductase activating protein</fullName>
    </submittedName>
</protein>
<dbReference type="Pfam" id="PF04055">
    <property type="entry name" value="Radical_SAM"/>
    <property type="match status" value="1"/>
</dbReference>
<keyword evidence="5" id="KW-0408">Iron</keyword>
<keyword evidence="2" id="KW-0004">4Fe-4S</keyword>
<dbReference type="InterPro" id="IPR034457">
    <property type="entry name" value="Organic_radical-activating"/>
</dbReference>
<evidence type="ECO:0000256" key="6">
    <source>
        <dbReference type="ARBA" id="ARBA00023014"/>
    </source>
</evidence>
<dbReference type="PANTHER" id="PTHR30352">
    <property type="entry name" value="PYRUVATE FORMATE-LYASE-ACTIVATING ENZYME"/>
    <property type="match status" value="1"/>
</dbReference>
<dbReference type="InterPro" id="IPR012840">
    <property type="entry name" value="NrdG2"/>
</dbReference>
<accession>A0ABT3JWG5</accession>
<keyword evidence="9" id="KW-1185">Reference proteome</keyword>
<dbReference type="RefSeq" id="WP_265127794.1">
    <property type="nucleotide sequence ID" value="NZ_JAPCHY010000007.1"/>
</dbReference>
<comment type="cofactor">
    <cofactor evidence="1">
        <name>[4Fe-4S] cluster</name>
        <dbReference type="ChEBI" id="CHEBI:49883"/>
    </cofactor>
</comment>
<feature type="domain" description="Radical SAM core" evidence="7">
    <location>
        <begin position="24"/>
        <end position="135"/>
    </location>
</feature>
<keyword evidence="4" id="KW-0479">Metal-binding</keyword>
<evidence type="ECO:0000256" key="5">
    <source>
        <dbReference type="ARBA" id="ARBA00023004"/>
    </source>
</evidence>
<dbReference type="Proteomes" id="UP001209922">
    <property type="component" value="Unassembled WGS sequence"/>
</dbReference>